<evidence type="ECO:0000256" key="2">
    <source>
        <dbReference type="ARBA" id="ARBA00003109"/>
    </source>
</evidence>
<keyword evidence="17" id="KW-1185">Reference proteome</keyword>
<dbReference type="InterPro" id="IPR018300">
    <property type="entry name" value="Aminotrans_IV_CS"/>
</dbReference>
<comment type="catalytic activity">
    <reaction evidence="13">
        <text>L-leucine + 2-oxoglutarate = 4-methyl-2-oxopentanoate + L-glutamate</text>
        <dbReference type="Rhea" id="RHEA:18321"/>
        <dbReference type="ChEBI" id="CHEBI:16810"/>
        <dbReference type="ChEBI" id="CHEBI:17865"/>
        <dbReference type="ChEBI" id="CHEBI:29985"/>
        <dbReference type="ChEBI" id="CHEBI:57427"/>
        <dbReference type="EC" id="2.6.1.42"/>
    </reaction>
</comment>
<dbReference type="Proteomes" id="UP001149822">
    <property type="component" value="Unassembled WGS sequence"/>
</dbReference>
<dbReference type="PANTHER" id="PTHR42743">
    <property type="entry name" value="AMINO-ACID AMINOTRANSFERASE"/>
    <property type="match status" value="1"/>
</dbReference>
<dbReference type="InterPro" id="IPR043131">
    <property type="entry name" value="BCAT-like_N"/>
</dbReference>
<comment type="pathway">
    <text evidence="3">Amino-acid biosynthesis; L-isoleucine biosynthesis; L-isoleucine from 2-oxobutanoate: step 4/4.</text>
</comment>
<accession>A0ABT4J197</accession>
<evidence type="ECO:0000256" key="8">
    <source>
        <dbReference type="ARBA" id="ARBA00014472"/>
    </source>
</evidence>
<evidence type="ECO:0000256" key="4">
    <source>
        <dbReference type="ARBA" id="ARBA00004931"/>
    </source>
</evidence>
<dbReference type="PROSITE" id="PS00770">
    <property type="entry name" value="AA_TRANSFER_CLASS_4"/>
    <property type="match status" value="1"/>
</dbReference>
<proteinExistence type="inferred from homology"/>
<evidence type="ECO:0000256" key="7">
    <source>
        <dbReference type="ARBA" id="ARBA00013053"/>
    </source>
</evidence>
<comment type="caution">
    <text evidence="16">The sequence shown here is derived from an EMBL/GenBank/DDBJ whole genome shotgun (WGS) entry which is preliminary data.</text>
</comment>
<keyword evidence="16" id="KW-0032">Aminotransferase</keyword>
<evidence type="ECO:0000256" key="15">
    <source>
        <dbReference type="RuleBase" id="RU004516"/>
    </source>
</evidence>
<dbReference type="PANTHER" id="PTHR42743:SF11">
    <property type="entry name" value="AMINODEOXYCHORISMATE LYASE"/>
    <property type="match status" value="1"/>
</dbReference>
<dbReference type="InterPro" id="IPR050571">
    <property type="entry name" value="Class-IV_PLP-Dep_Aminotrnsfr"/>
</dbReference>
<dbReference type="EMBL" id="JAPTYD010000003">
    <property type="protein sequence ID" value="MCZ0960884.1"/>
    <property type="molecule type" value="Genomic_DNA"/>
</dbReference>
<dbReference type="NCBIfam" id="NF005729">
    <property type="entry name" value="PRK07546.1-3"/>
    <property type="match status" value="1"/>
</dbReference>
<comment type="function">
    <text evidence="2">Acts on leucine, isoleucine and valine.</text>
</comment>
<organism evidence="16 17">
    <name type="scientific">Paracoccus benzoatiresistens</name>
    <dbReference type="NCBI Taxonomy" id="2997341"/>
    <lineage>
        <taxon>Bacteria</taxon>
        <taxon>Pseudomonadati</taxon>
        <taxon>Pseudomonadota</taxon>
        <taxon>Alphaproteobacteria</taxon>
        <taxon>Rhodobacterales</taxon>
        <taxon>Paracoccaceae</taxon>
        <taxon>Paracoccus</taxon>
    </lineage>
</organism>
<comment type="catalytic activity">
    <reaction evidence="12">
        <text>L-isoleucine + 2-oxoglutarate = (S)-3-methyl-2-oxopentanoate + L-glutamate</text>
        <dbReference type="Rhea" id="RHEA:24801"/>
        <dbReference type="ChEBI" id="CHEBI:16810"/>
        <dbReference type="ChEBI" id="CHEBI:29985"/>
        <dbReference type="ChEBI" id="CHEBI:35146"/>
        <dbReference type="ChEBI" id="CHEBI:58045"/>
        <dbReference type="EC" id="2.6.1.42"/>
    </reaction>
</comment>
<evidence type="ECO:0000256" key="14">
    <source>
        <dbReference type="RuleBase" id="RU004106"/>
    </source>
</evidence>
<comment type="cofactor">
    <cofactor evidence="1 15">
        <name>pyridoxal 5'-phosphate</name>
        <dbReference type="ChEBI" id="CHEBI:597326"/>
    </cofactor>
</comment>
<evidence type="ECO:0000313" key="16">
    <source>
        <dbReference type="EMBL" id="MCZ0960884.1"/>
    </source>
</evidence>
<dbReference type="EC" id="2.6.1.42" evidence="7"/>
<evidence type="ECO:0000256" key="3">
    <source>
        <dbReference type="ARBA" id="ARBA00004824"/>
    </source>
</evidence>
<dbReference type="InterPro" id="IPR001544">
    <property type="entry name" value="Aminotrans_IV"/>
</dbReference>
<comment type="catalytic activity">
    <reaction evidence="11">
        <text>L-valine + 2-oxoglutarate = 3-methyl-2-oxobutanoate + L-glutamate</text>
        <dbReference type="Rhea" id="RHEA:24813"/>
        <dbReference type="ChEBI" id="CHEBI:11851"/>
        <dbReference type="ChEBI" id="CHEBI:16810"/>
        <dbReference type="ChEBI" id="CHEBI:29985"/>
        <dbReference type="ChEBI" id="CHEBI:57762"/>
        <dbReference type="EC" id="2.6.1.42"/>
    </reaction>
</comment>
<dbReference type="GO" id="GO:0008483">
    <property type="term" value="F:transaminase activity"/>
    <property type="evidence" value="ECO:0007669"/>
    <property type="project" value="UniProtKB-KW"/>
</dbReference>
<sequence length="227" mass="24860">MQGRIPGPLPEGLTVIETMRRDADGRIRLWPLHLQRLRRDCVAVGFPLDEKQVLDRLSRLPAGKALRLRLSVAGDGAVELVHQPLPAHPPEWRVDISGVRIDSGDAWVRIKTSNRPIYDRARAAMPDGIDETILLNERGEVCEGTITNLFLCRDGRLLTPPLACGLLPGVLRAALIEEGRALEAMLTPDDLMEGPLLMGNALRGLIPARLVTPCSGGLQDRLVRSAC</sequence>
<evidence type="ECO:0000256" key="1">
    <source>
        <dbReference type="ARBA" id="ARBA00001933"/>
    </source>
</evidence>
<evidence type="ECO:0000256" key="9">
    <source>
        <dbReference type="ARBA" id="ARBA00022898"/>
    </source>
</evidence>
<comment type="similarity">
    <text evidence="6 14">Belongs to the class-IV pyridoxal-phosphate-dependent aminotransferase family.</text>
</comment>
<dbReference type="SUPFAM" id="SSF56752">
    <property type="entry name" value="D-aminoacid aminotransferase-like PLP-dependent enzymes"/>
    <property type="match status" value="1"/>
</dbReference>
<protein>
    <recommendedName>
        <fullName evidence="8">Probable branched-chain-amino-acid aminotransferase</fullName>
        <ecNumber evidence="7">2.6.1.42</ecNumber>
    </recommendedName>
</protein>
<dbReference type="InterPro" id="IPR036038">
    <property type="entry name" value="Aminotransferase-like"/>
</dbReference>
<dbReference type="RefSeq" id="WP_268940872.1">
    <property type="nucleotide sequence ID" value="NZ_JAPTYD010000003.1"/>
</dbReference>
<dbReference type="InterPro" id="IPR043132">
    <property type="entry name" value="BCAT-like_C"/>
</dbReference>
<evidence type="ECO:0000256" key="12">
    <source>
        <dbReference type="ARBA" id="ARBA00048798"/>
    </source>
</evidence>
<name>A0ABT4J197_9RHOB</name>
<evidence type="ECO:0000256" key="5">
    <source>
        <dbReference type="ARBA" id="ARBA00005072"/>
    </source>
</evidence>
<gene>
    <name evidence="16" type="ORF">OU682_04540</name>
</gene>
<keyword evidence="10" id="KW-0028">Amino-acid biosynthesis</keyword>
<comment type="pathway">
    <text evidence="5">Amino-acid biosynthesis; L-leucine biosynthesis; L-leucine from 3-methyl-2-oxobutanoate: step 4/4.</text>
</comment>
<evidence type="ECO:0000256" key="6">
    <source>
        <dbReference type="ARBA" id="ARBA00009320"/>
    </source>
</evidence>
<keyword evidence="10" id="KW-0100">Branched-chain amino acid biosynthesis</keyword>
<keyword evidence="9 15" id="KW-0663">Pyridoxal phosphate</keyword>
<dbReference type="Gene3D" id="3.30.470.10">
    <property type="match status" value="1"/>
</dbReference>
<evidence type="ECO:0000256" key="13">
    <source>
        <dbReference type="ARBA" id="ARBA00049229"/>
    </source>
</evidence>
<comment type="pathway">
    <text evidence="4">Amino-acid biosynthesis; L-valine biosynthesis; L-valine from pyruvate: step 4/4.</text>
</comment>
<reference evidence="16" key="1">
    <citation type="submission" date="2022-12" db="EMBL/GenBank/DDBJ databases">
        <title>Paracoccus sp. EF6 isolated from a lake water.</title>
        <authorList>
            <person name="Liu H."/>
        </authorList>
    </citation>
    <scope>NUCLEOTIDE SEQUENCE</scope>
    <source>
        <strain evidence="16">EF6</strain>
    </source>
</reference>
<evidence type="ECO:0000256" key="11">
    <source>
        <dbReference type="ARBA" id="ARBA00048212"/>
    </source>
</evidence>
<evidence type="ECO:0000256" key="10">
    <source>
        <dbReference type="ARBA" id="ARBA00023304"/>
    </source>
</evidence>
<keyword evidence="16" id="KW-0808">Transferase</keyword>
<dbReference type="Pfam" id="PF01063">
    <property type="entry name" value="Aminotran_4"/>
    <property type="match status" value="1"/>
</dbReference>
<dbReference type="Gene3D" id="3.20.10.10">
    <property type="entry name" value="D-amino Acid Aminotransferase, subunit A, domain 2"/>
    <property type="match status" value="1"/>
</dbReference>
<evidence type="ECO:0000313" key="17">
    <source>
        <dbReference type="Proteomes" id="UP001149822"/>
    </source>
</evidence>